<feature type="transmembrane region" description="Helical" evidence="1">
    <location>
        <begin position="139"/>
        <end position="157"/>
    </location>
</feature>
<proteinExistence type="predicted"/>
<feature type="transmembrane region" description="Helical" evidence="1">
    <location>
        <begin position="106"/>
        <end position="124"/>
    </location>
</feature>
<keyword evidence="1" id="KW-0472">Membrane</keyword>
<evidence type="ECO:0000313" key="3">
    <source>
        <dbReference type="Proteomes" id="UP000001844"/>
    </source>
</evidence>
<dbReference type="AlphaFoldDB" id="D5BVS4"/>
<protein>
    <recommendedName>
        <fullName evidence="4">UbiA prenyltransferase</fullName>
    </recommendedName>
</protein>
<dbReference type="HOGENOM" id="CLU_1641949_0_0_6"/>
<dbReference type="OrthoDB" id="5768436at2"/>
<dbReference type="EMBL" id="CP001798">
    <property type="protein sequence ID" value="ADE15503.1"/>
    <property type="molecule type" value="Genomic_DNA"/>
</dbReference>
<reference evidence="3" key="1">
    <citation type="submission" date="2010-04" db="EMBL/GenBank/DDBJ databases">
        <title>Complete genome sequence of Nitrosococcus halophilus Nc4, a salt-adapted, aerobic obligate ammonia-oxidizing sulfur purple bacterium.</title>
        <authorList>
            <consortium name="US DOE Joint Genome Institute"/>
            <person name="Campbell M.A."/>
            <person name="Malfatti S.A."/>
            <person name="Chain P.S.G."/>
            <person name="Heidelberg J.F."/>
            <person name="Ward B.B."/>
            <person name="Klotz M.G."/>
        </authorList>
    </citation>
    <scope>NUCLEOTIDE SEQUENCE [LARGE SCALE GENOMIC DNA]</scope>
    <source>
        <strain evidence="3">Nc4</strain>
    </source>
</reference>
<dbReference type="STRING" id="472759.Nhal_2415"/>
<evidence type="ECO:0008006" key="4">
    <source>
        <dbReference type="Google" id="ProtNLM"/>
    </source>
</evidence>
<sequence>MFDAGTIIVLAMRLLGPLMIFQWPLLGSIVSEYIFDAIDILIWAEMGTTDIDYTSYDKPLDVYQITIQAIVASRWENKTIRNIALFFYGYRLLGYALYLFTELRVMFFFFPNIFFYFFIGYLAAKKLGLPELFEDKRQLAIVILVIILLKLPQEYILHWPH</sequence>
<organism evidence="2 3">
    <name type="scientific">Nitrosococcus halophilus (strain Nc4)</name>
    <dbReference type="NCBI Taxonomy" id="472759"/>
    <lineage>
        <taxon>Bacteria</taxon>
        <taxon>Pseudomonadati</taxon>
        <taxon>Pseudomonadota</taxon>
        <taxon>Gammaproteobacteria</taxon>
        <taxon>Chromatiales</taxon>
        <taxon>Chromatiaceae</taxon>
        <taxon>Nitrosococcus</taxon>
    </lineage>
</organism>
<feature type="transmembrane region" description="Helical" evidence="1">
    <location>
        <begin position="6"/>
        <end position="26"/>
    </location>
</feature>
<feature type="transmembrane region" description="Helical" evidence="1">
    <location>
        <begin position="83"/>
        <end position="100"/>
    </location>
</feature>
<evidence type="ECO:0000313" key="2">
    <source>
        <dbReference type="EMBL" id="ADE15503.1"/>
    </source>
</evidence>
<dbReference type="KEGG" id="nhl:Nhal_2415"/>
<name>D5BVS4_NITHN</name>
<evidence type="ECO:0000256" key="1">
    <source>
        <dbReference type="SAM" id="Phobius"/>
    </source>
</evidence>
<keyword evidence="1" id="KW-1133">Transmembrane helix</keyword>
<keyword evidence="3" id="KW-1185">Reference proteome</keyword>
<gene>
    <name evidence="2" type="ordered locus">Nhal_2415</name>
</gene>
<keyword evidence="1" id="KW-0812">Transmembrane</keyword>
<dbReference type="eggNOG" id="ENOG5033GXI">
    <property type="taxonomic scope" value="Bacteria"/>
</dbReference>
<dbReference type="Proteomes" id="UP000001844">
    <property type="component" value="Chromosome"/>
</dbReference>
<accession>D5BVS4</accession>
<dbReference type="RefSeq" id="WP_013033363.1">
    <property type="nucleotide sequence ID" value="NC_013960.1"/>
</dbReference>